<proteinExistence type="predicted"/>
<gene>
    <name evidence="1" type="ORF">RPERSI_LOCUS4898</name>
</gene>
<comment type="caution">
    <text evidence="1">The sequence shown here is derived from an EMBL/GenBank/DDBJ whole genome shotgun (WGS) entry which is preliminary data.</text>
</comment>
<name>A0ACA9MCN0_9GLOM</name>
<evidence type="ECO:0000313" key="1">
    <source>
        <dbReference type="EMBL" id="CAG8574759.1"/>
    </source>
</evidence>
<accession>A0ACA9MCN0</accession>
<keyword evidence="2" id="KW-1185">Reference proteome</keyword>
<evidence type="ECO:0000313" key="2">
    <source>
        <dbReference type="Proteomes" id="UP000789920"/>
    </source>
</evidence>
<dbReference type="EMBL" id="CAJVQC010007064">
    <property type="protein sequence ID" value="CAG8574759.1"/>
    <property type="molecule type" value="Genomic_DNA"/>
</dbReference>
<reference evidence="1" key="1">
    <citation type="submission" date="2021-06" db="EMBL/GenBank/DDBJ databases">
        <authorList>
            <person name="Kallberg Y."/>
            <person name="Tangrot J."/>
            <person name="Rosling A."/>
        </authorList>
    </citation>
    <scope>NUCLEOTIDE SEQUENCE</scope>
    <source>
        <strain evidence="1">MA461A</strain>
    </source>
</reference>
<organism evidence="1 2">
    <name type="scientific">Racocetra persica</name>
    <dbReference type="NCBI Taxonomy" id="160502"/>
    <lineage>
        <taxon>Eukaryota</taxon>
        <taxon>Fungi</taxon>
        <taxon>Fungi incertae sedis</taxon>
        <taxon>Mucoromycota</taxon>
        <taxon>Glomeromycotina</taxon>
        <taxon>Glomeromycetes</taxon>
        <taxon>Diversisporales</taxon>
        <taxon>Gigasporaceae</taxon>
        <taxon>Racocetra</taxon>
    </lineage>
</organism>
<sequence length="98" mass="11421">MAENIHPKALQIPSISGLANRIQEIINELYEDNKKLKAENEINTKENLEYEETLKNLNNQINITLNIFKLSYNINDKIEKKIELVVEDAKTYKEIGYV</sequence>
<protein>
    <submittedName>
        <fullName evidence="1">22017_t:CDS:1</fullName>
    </submittedName>
</protein>
<dbReference type="Proteomes" id="UP000789920">
    <property type="component" value="Unassembled WGS sequence"/>
</dbReference>